<dbReference type="AlphaFoldDB" id="A0A803KVG7"/>
<sequence length="288" mass="32199">MVAVSKLKQRSQSSSLIDKLYELSADERSFIKLTQPEAVIQIKSLDNSDSEQKVAPAMSQDTSRSLRSHDLLSSSSILGRLKSRSSPQTSWNVPIKMVVPKGGPPPPPPRTNLKRKLEMPIDVDDVDFSFDSLAPHVDTLLFPSFKDRQSSQTFADLSQEAAVQSFHSLQSCLGVLGKVSKFTRVYEAMKKERDALSGKSKAATDALKAERTKHRECIAERDGLKGTLKEDANEAVDAATYYFGKARLEMMEEFQQGKHEAWDYDADKLRLPLRKHFLKGLLLLAHCC</sequence>
<dbReference type="Gramene" id="AUR62003025-RA">
    <property type="protein sequence ID" value="AUR62003025-RA:cds"/>
    <property type="gene ID" value="AUR62003025"/>
</dbReference>
<protein>
    <submittedName>
        <fullName evidence="1">Uncharacterized protein</fullName>
    </submittedName>
</protein>
<organism evidence="1 2">
    <name type="scientific">Chenopodium quinoa</name>
    <name type="common">Quinoa</name>
    <dbReference type="NCBI Taxonomy" id="63459"/>
    <lineage>
        <taxon>Eukaryota</taxon>
        <taxon>Viridiplantae</taxon>
        <taxon>Streptophyta</taxon>
        <taxon>Embryophyta</taxon>
        <taxon>Tracheophyta</taxon>
        <taxon>Spermatophyta</taxon>
        <taxon>Magnoliopsida</taxon>
        <taxon>eudicotyledons</taxon>
        <taxon>Gunneridae</taxon>
        <taxon>Pentapetalae</taxon>
        <taxon>Caryophyllales</taxon>
        <taxon>Chenopodiaceae</taxon>
        <taxon>Chenopodioideae</taxon>
        <taxon>Atripliceae</taxon>
        <taxon>Chenopodium</taxon>
    </lineage>
</organism>
<evidence type="ECO:0000313" key="1">
    <source>
        <dbReference type="EnsemblPlants" id="AUR62003025-RA:cds"/>
    </source>
</evidence>
<accession>A0A803KVG7</accession>
<name>A0A803KVG7_CHEQI</name>
<dbReference type="EnsemblPlants" id="AUR62003025-RA">
    <property type="protein sequence ID" value="AUR62003025-RA:cds"/>
    <property type="gene ID" value="AUR62003025"/>
</dbReference>
<keyword evidence="2" id="KW-1185">Reference proteome</keyword>
<evidence type="ECO:0000313" key="2">
    <source>
        <dbReference type="Proteomes" id="UP000596660"/>
    </source>
</evidence>
<reference evidence="1" key="1">
    <citation type="journal article" date="2017" name="Nature">
        <title>The genome of Chenopodium quinoa.</title>
        <authorList>
            <person name="Jarvis D.E."/>
            <person name="Ho Y.S."/>
            <person name="Lightfoot D.J."/>
            <person name="Schmoeckel S.M."/>
            <person name="Li B."/>
            <person name="Borm T.J.A."/>
            <person name="Ohyanagi H."/>
            <person name="Mineta K."/>
            <person name="Michell C.T."/>
            <person name="Saber N."/>
            <person name="Kharbatia N.M."/>
            <person name="Rupper R.R."/>
            <person name="Sharp A.R."/>
            <person name="Dally N."/>
            <person name="Boughton B.A."/>
            <person name="Woo Y.H."/>
            <person name="Gao G."/>
            <person name="Schijlen E.G.W.M."/>
            <person name="Guo X."/>
            <person name="Momin A.A."/>
            <person name="Negrao S."/>
            <person name="Al-Babili S."/>
            <person name="Gehring C."/>
            <person name="Roessner U."/>
            <person name="Jung C."/>
            <person name="Murphy K."/>
            <person name="Arold S.T."/>
            <person name="Gojobori T."/>
            <person name="van der Linden C.G."/>
            <person name="van Loo E.N."/>
            <person name="Jellen E.N."/>
            <person name="Maughan P.J."/>
            <person name="Tester M."/>
        </authorList>
    </citation>
    <scope>NUCLEOTIDE SEQUENCE [LARGE SCALE GENOMIC DNA]</scope>
    <source>
        <strain evidence="1">cv. PI 614886</strain>
    </source>
</reference>
<proteinExistence type="predicted"/>
<reference evidence="1" key="2">
    <citation type="submission" date="2021-03" db="UniProtKB">
        <authorList>
            <consortium name="EnsemblPlants"/>
        </authorList>
    </citation>
    <scope>IDENTIFICATION</scope>
</reference>
<dbReference type="Proteomes" id="UP000596660">
    <property type="component" value="Unplaced"/>
</dbReference>